<dbReference type="Pfam" id="PF00856">
    <property type="entry name" value="SET"/>
    <property type="match status" value="1"/>
</dbReference>
<dbReference type="Proteomes" id="UP000310374">
    <property type="component" value="Unassembled WGS sequence"/>
</dbReference>
<organism evidence="3 4">
    <name type="scientific">Aureobasidium pullulans</name>
    <name type="common">Black yeast</name>
    <name type="synonym">Pullularia pullulans</name>
    <dbReference type="NCBI Taxonomy" id="5580"/>
    <lineage>
        <taxon>Eukaryota</taxon>
        <taxon>Fungi</taxon>
        <taxon>Dikarya</taxon>
        <taxon>Ascomycota</taxon>
        <taxon>Pezizomycotina</taxon>
        <taxon>Dothideomycetes</taxon>
        <taxon>Dothideomycetidae</taxon>
        <taxon>Dothideales</taxon>
        <taxon>Saccotheciaceae</taxon>
        <taxon>Aureobasidium</taxon>
    </lineage>
</organism>
<evidence type="ECO:0000313" key="3">
    <source>
        <dbReference type="EMBL" id="THX30793.1"/>
    </source>
</evidence>
<dbReference type="InterPro" id="IPR001214">
    <property type="entry name" value="SET_dom"/>
</dbReference>
<dbReference type="SUPFAM" id="SSF82199">
    <property type="entry name" value="SET domain"/>
    <property type="match status" value="1"/>
</dbReference>
<accession>A0AB74JZA1</accession>
<feature type="region of interest" description="Disordered" evidence="1">
    <location>
        <begin position="1"/>
        <end position="37"/>
    </location>
</feature>
<feature type="domain" description="SET" evidence="2">
    <location>
        <begin position="88"/>
        <end position="223"/>
    </location>
</feature>
<dbReference type="EMBL" id="QZAT01000028">
    <property type="protein sequence ID" value="THX30793.1"/>
    <property type="molecule type" value="Genomic_DNA"/>
</dbReference>
<name>A0AB74JZA1_AURPU</name>
<comment type="caution">
    <text evidence="3">The sequence shown here is derived from an EMBL/GenBank/DDBJ whole genome shotgun (WGS) entry which is preliminary data.</text>
</comment>
<feature type="compositionally biased region" description="Polar residues" evidence="1">
    <location>
        <begin position="11"/>
        <end position="26"/>
    </location>
</feature>
<dbReference type="PROSITE" id="PS50280">
    <property type="entry name" value="SET"/>
    <property type="match status" value="1"/>
</dbReference>
<evidence type="ECO:0000259" key="2">
    <source>
        <dbReference type="PROSITE" id="PS50280"/>
    </source>
</evidence>
<protein>
    <recommendedName>
        <fullName evidence="2">SET domain-containing protein</fullName>
    </recommendedName>
</protein>
<gene>
    <name evidence="3" type="ORF">D6D12_03272</name>
</gene>
<dbReference type="Gene3D" id="2.170.270.10">
    <property type="entry name" value="SET domain"/>
    <property type="match status" value="1"/>
</dbReference>
<dbReference type="SMART" id="SM00317">
    <property type="entry name" value="SET"/>
    <property type="match status" value="1"/>
</dbReference>
<evidence type="ECO:0000256" key="1">
    <source>
        <dbReference type="SAM" id="MobiDB-lite"/>
    </source>
</evidence>
<proteinExistence type="predicted"/>
<evidence type="ECO:0000313" key="4">
    <source>
        <dbReference type="Proteomes" id="UP000310374"/>
    </source>
</evidence>
<reference evidence="3 4" key="1">
    <citation type="submission" date="2018-10" db="EMBL/GenBank/DDBJ databases">
        <title>Fifty Aureobasidium pullulans genomes reveal a recombining polyextremotolerant generalist.</title>
        <authorList>
            <person name="Gostincar C."/>
            <person name="Turk M."/>
            <person name="Zajc J."/>
            <person name="Gunde-Cimerman N."/>
        </authorList>
    </citation>
    <scope>NUCLEOTIDE SEQUENCE [LARGE SCALE GENOMIC DNA]</scope>
    <source>
        <strain evidence="3 4">EXF-10081</strain>
    </source>
</reference>
<sequence length="243" mass="27770">MSRYSDEELFAQNQFPTHNQATMSQEHSPEPSQELPLPVNWPEDVEYLRRPKVSPNVPDVVLKILNRPTAATATFTRFSADALNFPDPNVRIVPLNDPEHPANGQYGLAANKHFFPGNFILPYIGCLHTNDPKDTDPESTYDISVDRELGLSQDAAKSGNEARFINDYRGIDERPNAEFRDIWVQTAEKKWERWIGIFVKTPGKNAMRKSGIRPGEEILVSYGKGFWKDRTDEPAPFEKKKWL</sequence>
<dbReference type="InterPro" id="IPR046341">
    <property type="entry name" value="SET_dom_sf"/>
</dbReference>
<dbReference type="AlphaFoldDB" id="A0AB74JZA1"/>